<dbReference type="Proteomes" id="UP001500190">
    <property type="component" value="Unassembled WGS sequence"/>
</dbReference>
<name>A0ABN2D9V9_9ACTN</name>
<dbReference type="RefSeq" id="WP_344188523.1">
    <property type="nucleotide sequence ID" value="NZ_BAAAND010000002.1"/>
</dbReference>
<keyword evidence="3" id="KW-1185">Reference proteome</keyword>
<evidence type="ECO:0000256" key="1">
    <source>
        <dbReference type="SAM" id="MobiDB-lite"/>
    </source>
</evidence>
<feature type="region of interest" description="Disordered" evidence="1">
    <location>
        <begin position="1"/>
        <end position="61"/>
    </location>
</feature>
<accession>A0ABN2D9V9</accession>
<protein>
    <submittedName>
        <fullName evidence="2">Uncharacterized protein</fullName>
    </submittedName>
</protein>
<evidence type="ECO:0000313" key="2">
    <source>
        <dbReference type="EMBL" id="GAA1571996.1"/>
    </source>
</evidence>
<evidence type="ECO:0000313" key="3">
    <source>
        <dbReference type="Proteomes" id="UP001500190"/>
    </source>
</evidence>
<feature type="compositionally biased region" description="Basic and acidic residues" evidence="1">
    <location>
        <begin position="11"/>
        <end position="27"/>
    </location>
</feature>
<proteinExistence type="predicted"/>
<feature type="compositionally biased region" description="Pro residues" evidence="1">
    <location>
        <begin position="48"/>
        <end position="61"/>
    </location>
</feature>
<organism evidence="2 3">
    <name type="scientific">Kribbella karoonensis</name>
    <dbReference type="NCBI Taxonomy" id="324851"/>
    <lineage>
        <taxon>Bacteria</taxon>
        <taxon>Bacillati</taxon>
        <taxon>Actinomycetota</taxon>
        <taxon>Actinomycetes</taxon>
        <taxon>Propionibacteriales</taxon>
        <taxon>Kribbellaceae</taxon>
        <taxon>Kribbella</taxon>
    </lineage>
</organism>
<gene>
    <name evidence="2" type="ORF">GCM10009742_13380</name>
</gene>
<reference evidence="2 3" key="1">
    <citation type="journal article" date="2019" name="Int. J. Syst. Evol. Microbiol.">
        <title>The Global Catalogue of Microorganisms (GCM) 10K type strain sequencing project: providing services to taxonomists for standard genome sequencing and annotation.</title>
        <authorList>
            <consortium name="The Broad Institute Genomics Platform"/>
            <consortium name="The Broad Institute Genome Sequencing Center for Infectious Disease"/>
            <person name="Wu L."/>
            <person name="Ma J."/>
        </authorList>
    </citation>
    <scope>NUCLEOTIDE SEQUENCE [LARGE SCALE GENOMIC DNA]</scope>
    <source>
        <strain evidence="2 3">JCM 14304</strain>
    </source>
</reference>
<dbReference type="EMBL" id="BAAAND010000002">
    <property type="protein sequence ID" value="GAA1571996.1"/>
    <property type="molecule type" value="Genomic_DNA"/>
</dbReference>
<comment type="caution">
    <text evidence="2">The sequence shown here is derived from an EMBL/GenBank/DDBJ whole genome shotgun (WGS) entry which is preliminary data.</text>
</comment>
<sequence>MSFDRPGLPHPGHELDPAVDDTLREEGVEFTADDEPDVPDHPGGPSAGPQPNPPRRPTPED</sequence>